<keyword evidence="6 8" id="KW-0998">Cell outer membrane</keyword>
<evidence type="ECO:0000256" key="5">
    <source>
        <dbReference type="ARBA" id="ARBA00023139"/>
    </source>
</evidence>
<dbReference type="Proteomes" id="UP001317516">
    <property type="component" value="Plasmid p59"/>
</dbReference>
<evidence type="ECO:0000256" key="2">
    <source>
        <dbReference type="ARBA" id="ARBA00004459"/>
    </source>
</evidence>
<dbReference type="EMBL" id="AP027072">
    <property type="protein sequence ID" value="BDU63452.1"/>
    <property type="molecule type" value="Genomic_DNA"/>
</dbReference>
<evidence type="ECO:0000313" key="9">
    <source>
        <dbReference type="EMBL" id="BDU63452.1"/>
    </source>
</evidence>
<sequence>MKSVAISAVNKVLVVLNFIIRKTVANNLDNIRGVVKGIQYSETTTEMTEVSAIQPAVIR</sequence>
<keyword evidence="5 8" id="KW-0564">Palmitate</keyword>
<evidence type="ECO:0000256" key="4">
    <source>
        <dbReference type="ARBA" id="ARBA00023136"/>
    </source>
</evidence>
<keyword evidence="3" id="KW-0732">Signal</keyword>
<comment type="subcellular location">
    <subcellularLocation>
        <location evidence="2 8">Cell outer membrane</location>
        <topology evidence="2 8">Lipid-anchor</topology>
    </subcellularLocation>
</comment>
<accession>A0ABM8DLH7</accession>
<keyword evidence="10" id="KW-1185">Reference proteome</keyword>
<dbReference type="InterPro" id="IPR000680">
    <property type="entry name" value="Borrelia_lipo"/>
</dbReference>
<dbReference type="SUPFAM" id="SSF74748">
    <property type="entry name" value="Variable surface antigen VlsE"/>
    <property type="match status" value="1"/>
</dbReference>
<evidence type="ECO:0000313" key="10">
    <source>
        <dbReference type="Proteomes" id="UP001317516"/>
    </source>
</evidence>
<protein>
    <recommendedName>
        <fullName evidence="8">Variable large protein</fullName>
    </recommendedName>
</protein>
<evidence type="ECO:0000256" key="1">
    <source>
        <dbReference type="ARBA" id="ARBA00003932"/>
    </source>
</evidence>
<comment type="function">
    <text evidence="1 8">The Vlp and Vsp proteins are antigenically distinct proteins, only one vlp or vsp gene is transcriptionally active at any one time. Switching between these genes is a mechanism of host immune response evasion.</text>
</comment>
<evidence type="ECO:0000256" key="8">
    <source>
        <dbReference type="RuleBase" id="RU363105"/>
    </source>
</evidence>
<dbReference type="Pfam" id="PF00921">
    <property type="entry name" value="Lipoprotein_2"/>
    <property type="match status" value="1"/>
</dbReference>
<keyword evidence="4 8" id="KW-0472">Membrane</keyword>
<reference evidence="9 10" key="1">
    <citation type="submission" date="2022-11" db="EMBL/GenBank/DDBJ databases">
        <title>Genome sequence of clinical isolate of the human pathogenic Borrelia fainii.</title>
        <authorList>
            <person name="Itokawa K."/>
            <person name="Sato K."/>
            <person name="Qiu Y."/>
        </authorList>
    </citation>
    <scope>NUCLEOTIDE SEQUENCE [LARGE SCALE GENOMIC DNA]</scope>
    <source>
        <strain evidence="9 10">Qtaro</strain>
        <plasmid evidence="9 10">p59</plasmid>
    </source>
</reference>
<keyword evidence="7 8" id="KW-0449">Lipoprotein</keyword>
<keyword evidence="9" id="KW-0614">Plasmid</keyword>
<gene>
    <name evidence="9" type="ORF">BOFE_09920</name>
</gene>
<evidence type="ECO:0000256" key="6">
    <source>
        <dbReference type="ARBA" id="ARBA00023237"/>
    </source>
</evidence>
<geneLocation type="plasmid" evidence="9 10">
    <name>p59</name>
</geneLocation>
<name>A0ABM8DLH7_9SPIR</name>
<evidence type="ECO:0000256" key="3">
    <source>
        <dbReference type="ARBA" id="ARBA00022729"/>
    </source>
</evidence>
<proteinExistence type="predicted"/>
<evidence type="ECO:0000256" key="7">
    <source>
        <dbReference type="ARBA" id="ARBA00023288"/>
    </source>
</evidence>
<organism evidence="9 10">
    <name type="scientific">Candidatus Borrelia fainii</name>
    <dbReference type="NCBI Taxonomy" id="2518322"/>
    <lineage>
        <taxon>Bacteria</taxon>
        <taxon>Pseudomonadati</taxon>
        <taxon>Spirochaetota</taxon>
        <taxon>Spirochaetia</taxon>
        <taxon>Spirochaetales</taxon>
        <taxon>Borreliaceae</taxon>
        <taxon>Borrelia</taxon>
    </lineage>
</organism>